<proteinExistence type="predicted"/>
<evidence type="ECO:0000313" key="2">
    <source>
        <dbReference type="EMBL" id="CAL4066603.1"/>
    </source>
</evidence>
<comment type="caution">
    <text evidence="2">The sequence shown here is derived from an EMBL/GenBank/DDBJ whole genome shotgun (WGS) entry which is preliminary data.</text>
</comment>
<evidence type="ECO:0008006" key="4">
    <source>
        <dbReference type="Google" id="ProtNLM"/>
    </source>
</evidence>
<organism evidence="2 3">
    <name type="scientific">Meganyctiphanes norvegica</name>
    <name type="common">Northern krill</name>
    <name type="synonym">Thysanopoda norvegica</name>
    <dbReference type="NCBI Taxonomy" id="48144"/>
    <lineage>
        <taxon>Eukaryota</taxon>
        <taxon>Metazoa</taxon>
        <taxon>Ecdysozoa</taxon>
        <taxon>Arthropoda</taxon>
        <taxon>Crustacea</taxon>
        <taxon>Multicrustacea</taxon>
        <taxon>Malacostraca</taxon>
        <taxon>Eumalacostraca</taxon>
        <taxon>Eucarida</taxon>
        <taxon>Euphausiacea</taxon>
        <taxon>Euphausiidae</taxon>
        <taxon>Meganyctiphanes</taxon>
    </lineage>
</organism>
<feature type="region of interest" description="Disordered" evidence="1">
    <location>
        <begin position="1"/>
        <end position="23"/>
    </location>
</feature>
<accession>A0AAV2Q1L8</accession>
<protein>
    <recommendedName>
        <fullName evidence="4">Myosuppressin</fullName>
    </recommendedName>
</protein>
<dbReference type="Proteomes" id="UP001497623">
    <property type="component" value="Unassembled WGS sequence"/>
</dbReference>
<dbReference type="EMBL" id="CAXKWB010002318">
    <property type="protein sequence ID" value="CAL4066603.1"/>
    <property type="molecule type" value="Genomic_DNA"/>
</dbReference>
<dbReference type="AlphaFoldDB" id="A0AAV2Q1L8"/>
<gene>
    <name evidence="2" type="ORF">MNOR_LOCUS5850</name>
</gene>
<keyword evidence="3" id="KW-1185">Reference proteome</keyword>
<evidence type="ECO:0000256" key="1">
    <source>
        <dbReference type="SAM" id="MobiDB-lite"/>
    </source>
</evidence>
<evidence type="ECO:0000313" key="3">
    <source>
        <dbReference type="Proteomes" id="UP001497623"/>
    </source>
</evidence>
<sequence>VVAVSGARVPRTDDHHTVLEQQPDEDDHVDAYFRALYYLSAHCIDISTATTTISSTNTLNVQAMVFVGRCNSSSNSNSNSNSSNSSSNSSSRACWGSLSVLLLMLVGMMCVGVGDAMPPPVCTDQKLPLSPYAQKLCATLTNIAEFSRAMEEYLDAKVLRNSMALNEPEVKRQDLDHVFLRFGRTPQQ</sequence>
<reference evidence="2 3" key="1">
    <citation type="submission" date="2024-05" db="EMBL/GenBank/DDBJ databases">
        <authorList>
            <person name="Wallberg A."/>
        </authorList>
    </citation>
    <scope>NUCLEOTIDE SEQUENCE [LARGE SCALE GENOMIC DNA]</scope>
</reference>
<feature type="non-terminal residue" evidence="2">
    <location>
        <position position="1"/>
    </location>
</feature>
<name>A0AAV2Q1L8_MEGNR</name>